<accession>A0A521BCI2</accession>
<protein>
    <recommendedName>
        <fullName evidence="3">Enoyl-(Acyl carrier protein) reductase</fullName>
    </recommendedName>
</protein>
<evidence type="ECO:0008006" key="3">
    <source>
        <dbReference type="Google" id="ProtNLM"/>
    </source>
</evidence>
<dbReference type="EMBL" id="FXTN01000002">
    <property type="protein sequence ID" value="SMO44749.1"/>
    <property type="molecule type" value="Genomic_DNA"/>
</dbReference>
<gene>
    <name evidence="1" type="ORF">SAMN06265348_102192</name>
</gene>
<dbReference type="Proteomes" id="UP000320300">
    <property type="component" value="Unassembled WGS sequence"/>
</dbReference>
<sequence>MYSVRLTDRISKSTNITVEEATIIVMDALAGIPMGRPAQSEEVAELVDFLAFPRADYLIGTEFVIDVGTIPDI</sequence>
<dbReference type="OrthoDB" id="9804774at2"/>
<dbReference type="Gene3D" id="3.40.50.720">
    <property type="entry name" value="NAD(P)-binding Rossmann-like Domain"/>
    <property type="match status" value="1"/>
</dbReference>
<name>A0A521BCI2_9SPHI</name>
<evidence type="ECO:0000313" key="1">
    <source>
        <dbReference type="EMBL" id="SMO44749.1"/>
    </source>
</evidence>
<dbReference type="SUPFAM" id="SSF51735">
    <property type="entry name" value="NAD(P)-binding Rossmann-fold domains"/>
    <property type="match status" value="1"/>
</dbReference>
<keyword evidence="2" id="KW-1185">Reference proteome</keyword>
<dbReference type="RefSeq" id="WP_142526876.1">
    <property type="nucleotide sequence ID" value="NZ_CBCSJO010000003.1"/>
</dbReference>
<dbReference type="InterPro" id="IPR036291">
    <property type="entry name" value="NAD(P)-bd_dom_sf"/>
</dbReference>
<proteinExistence type="predicted"/>
<reference evidence="1 2" key="1">
    <citation type="submission" date="2017-05" db="EMBL/GenBank/DDBJ databases">
        <authorList>
            <person name="Varghese N."/>
            <person name="Submissions S."/>
        </authorList>
    </citation>
    <scope>NUCLEOTIDE SEQUENCE [LARGE SCALE GENOMIC DNA]</scope>
    <source>
        <strain evidence="1 2">DSM 19036</strain>
    </source>
</reference>
<dbReference type="AlphaFoldDB" id="A0A521BCI2"/>
<evidence type="ECO:0000313" key="2">
    <source>
        <dbReference type="Proteomes" id="UP000320300"/>
    </source>
</evidence>
<organism evidence="1 2">
    <name type="scientific">Pedobacter westerhofensis</name>
    <dbReference type="NCBI Taxonomy" id="425512"/>
    <lineage>
        <taxon>Bacteria</taxon>
        <taxon>Pseudomonadati</taxon>
        <taxon>Bacteroidota</taxon>
        <taxon>Sphingobacteriia</taxon>
        <taxon>Sphingobacteriales</taxon>
        <taxon>Sphingobacteriaceae</taxon>
        <taxon>Pedobacter</taxon>
    </lineage>
</organism>